<gene>
    <name evidence="2" type="ORF">CMQ_4958</name>
</gene>
<organism evidence="3">
    <name type="scientific">Grosmannia clavigera (strain kw1407 / UAMH 11150)</name>
    <name type="common">Blue stain fungus</name>
    <name type="synonym">Graphiocladiella clavigera</name>
    <dbReference type="NCBI Taxonomy" id="655863"/>
    <lineage>
        <taxon>Eukaryota</taxon>
        <taxon>Fungi</taxon>
        <taxon>Dikarya</taxon>
        <taxon>Ascomycota</taxon>
        <taxon>Pezizomycotina</taxon>
        <taxon>Sordariomycetes</taxon>
        <taxon>Sordariomycetidae</taxon>
        <taxon>Ophiostomatales</taxon>
        <taxon>Ophiostomataceae</taxon>
        <taxon>Leptographium</taxon>
    </lineage>
</organism>
<dbReference type="Proteomes" id="UP000007796">
    <property type="component" value="Unassembled WGS sequence"/>
</dbReference>
<dbReference type="eggNOG" id="ENOG502T5S3">
    <property type="taxonomic scope" value="Eukaryota"/>
</dbReference>
<dbReference type="InParanoid" id="F0XJX6"/>
<keyword evidence="3" id="KW-1185">Reference proteome</keyword>
<evidence type="ECO:0000313" key="3">
    <source>
        <dbReference type="Proteomes" id="UP000007796"/>
    </source>
</evidence>
<accession>F0XJX6</accession>
<proteinExistence type="predicted"/>
<dbReference type="EMBL" id="GL629787">
    <property type="protein sequence ID" value="EFX01887.1"/>
    <property type="molecule type" value="Genomic_DNA"/>
</dbReference>
<evidence type="ECO:0000256" key="1">
    <source>
        <dbReference type="SAM" id="MobiDB-lite"/>
    </source>
</evidence>
<name>F0XJX6_GROCL</name>
<feature type="region of interest" description="Disordered" evidence="1">
    <location>
        <begin position="185"/>
        <end position="215"/>
    </location>
</feature>
<dbReference type="AlphaFoldDB" id="F0XJX6"/>
<reference evidence="2 3" key="1">
    <citation type="journal article" date="2011" name="Proc. Natl. Acad. Sci. U.S.A.">
        <title>Genome and transcriptome analyses of the mountain pine beetle-fungal symbiont Grosmannia clavigera, a lodgepole pine pathogen.</title>
        <authorList>
            <person name="DiGuistini S."/>
            <person name="Wang Y."/>
            <person name="Liao N.Y."/>
            <person name="Taylor G."/>
            <person name="Tanguay P."/>
            <person name="Feau N."/>
            <person name="Henrissat B."/>
            <person name="Chan S.K."/>
            <person name="Hesse-Orce U."/>
            <person name="Alamouti S.M."/>
            <person name="Tsui C.K.M."/>
            <person name="Docking R.T."/>
            <person name="Levasseur A."/>
            <person name="Haridas S."/>
            <person name="Robertson G."/>
            <person name="Birol I."/>
            <person name="Holt R.A."/>
            <person name="Marra M.A."/>
            <person name="Hamelin R.C."/>
            <person name="Hirst M."/>
            <person name="Jones S.J.M."/>
            <person name="Bohlmann J."/>
            <person name="Breuil C."/>
        </authorList>
    </citation>
    <scope>NUCLEOTIDE SEQUENCE [LARGE SCALE GENOMIC DNA]</scope>
    <source>
        <strain evidence="3">kw1407 / UAMH 11150</strain>
    </source>
</reference>
<dbReference type="HOGENOM" id="CLU_1283383_0_0_1"/>
<protein>
    <submittedName>
        <fullName evidence="2">Uncharacterized protein</fullName>
    </submittedName>
</protein>
<dbReference type="OrthoDB" id="1681166at2759"/>
<dbReference type="STRING" id="655863.F0XJX6"/>
<feature type="compositionally biased region" description="Polar residues" evidence="1">
    <location>
        <begin position="205"/>
        <end position="215"/>
    </location>
</feature>
<sequence>MKSYYTVVYDNSAPGFPEVFYPQTRYVFDDDDPEVLSCALSAQHRLLGVENTVSKTRDRAILLDFSNTDGGNYEVARSSSLSADWIVTGTRLSHMEATPSDTDIKSQGDEPWMLVIEGIEMLATVDLPTKRLPAVSSSKPTRHHGGGTQILGKEESDVSGEDYKELIRDFNIRMDVLKHLLQNSEHTQRPLSVSEAEKDACHIQPSENEVSHGSG</sequence>
<dbReference type="RefSeq" id="XP_014171369.1">
    <property type="nucleotide sequence ID" value="XM_014315894.1"/>
</dbReference>
<evidence type="ECO:0000313" key="2">
    <source>
        <dbReference type="EMBL" id="EFX01887.1"/>
    </source>
</evidence>
<feature type="region of interest" description="Disordered" evidence="1">
    <location>
        <begin position="133"/>
        <end position="158"/>
    </location>
</feature>
<dbReference type="GeneID" id="25978226"/>